<accession>A0A839SYK7</accession>
<dbReference type="RefSeq" id="WP_183416842.1">
    <property type="nucleotide sequence ID" value="NZ_JACHXA010000006.1"/>
</dbReference>
<dbReference type="EMBL" id="JACHXA010000006">
    <property type="protein sequence ID" value="MBB3066023.1"/>
    <property type="molecule type" value="Genomic_DNA"/>
</dbReference>
<dbReference type="Gene3D" id="3.90.1200.10">
    <property type="match status" value="1"/>
</dbReference>
<dbReference type="Proteomes" id="UP000581135">
    <property type="component" value="Unassembled WGS sequence"/>
</dbReference>
<evidence type="ECO:0000313" key="3">
    <source>
        <dbReference type="Proteomes" id="UP000581135"/>
    </source>
</evidence>
<proteinExistence type="predicted"/>
<dbReference type="Pfam" id="PF01636">
    <property type="entry name" value="APH"/>
    <property type="match status" value="1"/>
</dbReference>
<keyword evidence="2" id="KW-0418">Kinase</keyword>
<keyword evidence="3" id="KW-1185">Reference proteome</keyword>
<feature type="domain" description="Aminoglycoside phosphotransferase" evidence="1">
    <location>
        <begin position="47"/>
        <end position="250"/>
    </location>
</feature>
<dbReference type="InterPro" id="IPR002575">
    <property type="entry name" value="Aminoglycoside_PTrfase"/>
</dbReference>
<dbReference type="AlphaFoldDB" id="A0A839SYK7"/>
<sequence>MVETQIIRALHARLTAVAGFYHLPIEALEEMDAKGLAHDHLRVKGTGWLLRVPKQSQFGFSASENLTYQAACFGRVGASGQAPRLRSVFEPGPDLPMGALLVEEINGMAPILPRDLPLLAEAMARVHALPLPPPAERPPLEDHSDPVAGILKEIESQARYLKPAGLDPRAEAAIEGELDWARSFAAAVRRRTSPQPVTLVLTDTHPGNFLITSSKAVIVDLEKALYGAPGIDLAHATVYSSTTWDSATYAVLTLAEIAGFYRAYLTQVAALKSMDFAVQLEPWLIPMRRLLLLRALTWCALWRVEHKKAATSDKTSAAETRDWSADNTDATVIDHVRDRVDHYLSGDTVTMMQSEWLESPTLEGLIDL</sequence>
<evidence type="ECO:0000259" key="1">
    <source>
        <dbReference type="Pfam" id="PF01636"/>
    </source>
</evidence>
<evidence type="ECO:0000313" key="2">
    <source>
        <dbReference type="EMBL" id="MBB3066023.1"/>
    </source>
</evidence>
<dbReference type="GO" id="GO:0016301">
    <property type="term" value="F:kinase activity"/>
    <property type="evidence" value="ECO:0007669"/>
    <property type="project" value="UniProtKB-KW"/>
</dbReference>
<organism evidence="2 3">
    <name type="scientific">Limibacillus halophilus</name>
    <dbReference type="NCBI Taxonomy" id="1579333"/>
    <lineage>
        <taxon>Bacteria</taxon>
        <taxon>Pseudomonadati</taxon>
        <taxon>Pseudomonadota</taxon>
        <taxon>Alphaproteobacteria</taxon>
        <taxon>Rhodospirillales</taxon>
        <taxon>Rhodovibrionaceae</taxon>
        <taxon>Limibacillus</taxon>
    </lineage>
</organism>
<name>A0A839SYK7_9PROT</name>
<dbReference type="InterPro" id="IPR011009">
    <property type="entry name" value="Kinase-like_dom_sf"/>
</dbReference>
<dbReference type="SUPFAM" id="SSF56112">
    <property type="entry name" value="Protein kinase-like (PK-like)"/>
    <property type="match status" value="1"/>
</dbReference>
<keyword evidence="2" id="KW-0808">Transferase</keyword>
<reference evidence="2 3" key="1">
    <citation type="submission" date="2020-08" db="EMBL/GenBank/DDBJ databases">
        <title>Genomic Encyclopedia of Type Strains, Phase III (KMG-III): the genomes of soil and plant-associated and newly described type strains.</title>
        <authorList>
            <person name="Whitman W."/>
        </authorList>
    </citation>
    <scope>NUCLEOTIDE SEQUENCE [LARGE SCALE GENOMIC DNA]</scope>
    <source>
        <strain evidence="2 3">CECT 8803</strain>
    </source>
</reference>
<protein>
    <submittedName>
        <fullName evidence="2">Aminoglycoside phosphotransferase (APT) family kinase protein</fullName>
    </submittedName>
</protein>
<comment type="caution">
    <text evidence="2">The sequence shown here is derived from an EMBL/GenBank/DDBJ whole genome shotgun (WGS) entry which is preliminary data.</text>
</comment>
<gene>
    <name evidence="2" type="ORF">FHR98_002326</name>
</gene>